<dbReference type="PANTHER" id="PTHR10587:SF133">
    <property type="entry name" value="CHITIN DEACETYLASE 1-RELATED"/>
    <property type="match status" value="1"/>
</dbReference>
<dbReference type="InterPro" id="IPR002509">
    <property type="entry name" value="NODB_dom"/>
</dbReference>
<evidence type="ECO:0000313" key="5">
    <source>
        <dbReference type="Proteomes" id="UP000184452"/>
    </source>
</evidence>
<dbReference type="GO" id="GO:0016810">
    <property type="term" value="F:hydrolase activity, acting on carbon-nitrogen (but not peptide) bonds"/>
    <property type="evidence" value="ECO:0007669"/>
    <property type="project" value="InterPro"/>
</dbReference>
<dbReference type="EMBL" id="FQZK01000001">
    <property type="protein sequence ID" value="SHI52935.1"/>
    <property type="molecule type" value="Genomic_DNA"/>
</dbReference>
<dbReference type="STRING" id="758803.SAMN05421803_101494"/>
<dbReference type="GO" id="GO:0016020">
    <property type="term" value="C:membrane"/>
    <property type="evidence" value="ECO:0007669"/>
    <property type="project" value="TreeGrafter"/>
</dbReference>
<dbReference type="Gene3D" id="3.20.20.370">
    <property type="entry name" value="Glycoside hydrolase/deacetylase"/>
    <property type="match status" value="1"/>
</dbReference>
<dbReference type="InterPro" id="IPR011330">
    <property type="entry name" value="Glyco_hydro/deAcase_b/a-brl"/>
</dbReference>
<name>A0A1M6BW09_9ACTN</name>
<reference evidence="4 5" key="1">
    <citation type="submission" date="2016-11" db="EMBL/GenBank/DDBJ databases">
        <authorList>
            <person name="Jaros S."/>
            <person name="Januszkiewicz K."/>
            <person name="Wedrychowicz H."/>
        </authorList>
    </citation>
    <scope>NUCLEOTIDE SEQUENCE [LARGE SCALE GENOMIC DNA]</scope>
    <source>
        <strain evidence="4 5">CGMCC 4.5723</strain>
    </source>
</reference>
<dbReference type="Proteomes" id="UP000184452">
    <property type="component" value="Unassembled WGS sequence"/>
</dbReference>
<accession>A0A1M6BW09</accession>
<dbReference type="PANTHER" id="PTHR10587">
    <property type="entry name" value="GLYCOSYL TRANSFERASE-RELATED"/>
    <property type="match status" value="1"/>
</dbReference>
<organism evidence="4 5">
    <name type="scientific">Nocardiopsis flavescens</name>
    <dbReference type="NCBI Taxonomy" id="758803"/>
    <lineage>
        <taxon>Bacteria</taxon>
        <taxon>Bacillati</taxon>
        <taxon>Actinomycetota</taxon>
        <taxon>Actinomycetes</taxon>
        <taxon>Streptosporangiales</taxon>
        <taxon>Nocardiopsidaceae</taxon>
        <taxon>Nocardiopsis</taxon>
    </lineage>
</organism>
<dbReference type="SUPFAM" id="SSF88713">
    <property type="entry name" value="Glycoside hydrolase/deacetylase"/>
    <property type="match status" value="1"/>
</dbReference>
<feature type="domain" description="NodB homology" evidence="3">
    <location>
        <begin position="79"/>
        <end position="252"/>
    </location>
</feature>
<evidence type="ECO:0000256" key="1">
    <source>
        <dbReference type="ARBA" id="ARBA00022723"/>
    </source>
</evidence>
<dbReference type="GO" id="GO:0046872">
    <property type="term" value="F:metal ion binding"/>
    <property type="evidence" value="ECO:0007669"/>
    <property type="project" value="UniProtKB-KW"/>
</dbReference>
<keyword evidence="2" id="KW-0378">Hydrolase</keyword>
<keyword evidence="5" id="KW-1185">Reference proteome</keyword>
<proteinExistence type="predicted"/>
<evidence type="ECO:0000259" key="3">
    <source>
        <dbReference type="PROSITE" id="PS51677"/>
    </source>
</evidence>
<dbReference type="Pfam" id="PF01522">
    <property type="entry name" value="Polysacc_deac_1"/>
    <property type="match status" value="1"/>
</dbReference>
<keyword evidence="1" id="KW-0479">Metal-binding</keyword>
<dbReference type="AlphaFoldDB" id="A0A1M6BW09"/>
<gene>
    <name evidence="4" type="ORF">SAMN05421803_101494</name>
</gene>
<evidence type="ECO:0000313" key="4">
    <source>
        <dbReference type="EMBL" id="SHI52935.1"/>
    </source>
</evidence>
<evidence type="ECO:0000256" key="2">
    <source>
        <dbReference type="ARBA" id="ARBA00022801"/>
    </source>
</evidence>
<dbReference type="InterPro" id="IPR050248">
    <property type="entry name" value="Polysacc_deacetylase_ArnD"/>
</dbReference>
<dbReference type="GO" id="GO:0005975">
    <property type="term" value="P:carbohydrate metabolic process"/>
    <property type="evidence" value="ECO:0007669"/>
    <property type="project" value="InterPro"/>
</dbReference>
<protein>
    <submittedName>
        <fullName evidence="4">Peptidoglycan/xylan/chitin deacetylase, PgdA/CDA1 family</fullName>
    </submittedName>
</protein>
<sequence>MFPGAGKERFVTSGAFFFAQVRDSHTFTCVNVTLSKPGLALAATGGLALAALAAPAATADTALSAQARSLAAPDCAKVECVALTFDDGPGEHTDEVLDALADHDAAATFYLLGSKVGNLPDTVARMADEGHEIGNHSWEHDDLATLSGDEVEDDLRRTDEAIEDVTGEKPATMRPPYGSLDDTVRGAVDRPIVLWDVDTLDWQSRDSGAVTDVTLEETARGSVVLFHDIHESTVDAVPDILDGLAEDGYHFVTVSDLAGDGMEAGATFTDAR</sequence>
<dbReference type="PROSITE" id="PS51677">
    <property type="entry name" value="NODB"/>
    <property type="match status" value="1"/>
</dbReference>